<feature type="domain" description="PAC" evidence="7">
    <location>
        <begin position="107"/>
        <end position="159"/>
    </location>
</feature>
<dbReference type="PRINTS" id="PR00260">
    <property type="entry name" value="CHEMTRNSDUCR"/>
</dbReference>
<evidence type="ECO:0000256" key="5">
    <source>
        <dbReference type="PROSITE-ProRule" id="PRU00284"/>
    </source>
</evidence>
<keyword evidence="10" id="KW-1185">Reference proteome</keyword>
<dbReference type="Pfam" id="PF00015">
    <property type="entry name" value="MCPsignal"/>
    <property type="match status" value="1"/>
</dbReference>
<dbReference type="Pfam" id="PF08447">
    <property type="entry name" value="PAS_3"/>
    <property type="match status" value="1"/>
</dbReference>
<accession>A0A2N3PWF3</accession>
<dbReference type="GO" id="GO:0007165">
    <property type="term" value="P:signal transduction"/>
    <property type="evidence" value="ECO:0007669"/>
    <property type="project" value="UniProtKB-KW"/>
</dbReference>
<dbReference type="SUPFAM" id="SSF58104">
    <property type="entry name" value="Methyl-accepting chemotaxis protein (MCP) signaling domain"/>
    <property type="match status" value="1"/>
</dbReference>
<comment type="similarity">
    <text evidence="4">Belongs to the methyl-accepting chemotaxis (MCP) protein family.</text>
</comment>
<dbReference type="Proteomes" id="UP000233293">
    <property type="component" value="Unassembled WGS sequence"/>
</dbReference>
<dbReference type="GO" id="GO:0005886">
    <property type="term" value="C:plasma membrane"/>
    <property type="evidence" value="ECO:0007669"/>
    <property type="project" value="UniProtKB-SubCell"/>
</dbReference>
<keyword evidence="2" id="KW-0472">Membrane</keyword>
<dbReference type="InterPro" id="IPR000014">
    <property type="entry name" value="PAS"/>
</dbReference>
<dbReference type="EMBL" id="PIUM01000009">
    <property type="protein sequence ID" value="PKU24743.1"/>
    <property type="molecule type" value="Genomic_DNA"/>
</dbReference>
<dbReference type="InterPro" id="IPR035965">
    <property type="entry name" value="PAS-like_dom_sf"/>
</dbReference>
<sequence length="438" mass="46491">MWRFISTVISNRASAQQKDDAEILALLKTRAGVGLWNVHLHGGDPMHPKSVWQWSNEFRRLLGFSGIADFPDVANSWSDRLHPDDVTTAMAAFKNCLSGHSASKDYYDVAYRLKMKDGLYHWFRAMGGVSRDGSGKPTRMCGSLIDINAERLAEAKRREDIQRFADTFEAGVMDLVNSVSSSSTELQTTARSMSSGAAESAAQAVTVAAAAEQATANVQTVASAAEELSSSVSEISRQVAESARISTAASEEAVRTNNMVQGLASAAQKIGEVVKLITDIASQTNLLALNATIEAARAGEAGKGFAVVAGEVKNLANQTGRATDEIGLQIATVQEETRKTVEAIKGIATVIEQVRQISSGIASAVEEQGAATQEIARNVEQAAVGTQQVSNNIGGISKNSTNTERGAGRVLTSADALASDSQKLRGEVTRFLAEVRAT</sequence>
<dbReference type="InterPro" id="IPR004090">
    <property type="entry name" value="Chemotax_Me-accpt_rcpt"/>
</dbReference>
<evidence type="ECO:0000256" key="1">
    <source>
        <dbReference type="ARBA" id="ARBA00004429"/>
    </source>
</evidence>
<dbReference type="SMART" id="SM00283">
    <property type="entry name" value="MA"/>
    <property type="match status" value="1"/>
</dbReference>
<evidence type="ECO:0000313" key="9">
    <source>
        <dbReference type="EMBL" id="PKU24743.1"/>
    </source>
</evidence>
<protein>
    <submittedName>
        <fullName evidence="9">Chemotaxis protein</fullName>
    </submittedName>
</protein>
<dbReference type="OrthoDB" id="266313at2"/>
<evidence type="ECO:0000256" key="4">
    <source>
        <dbReference type="ARBA" id="ARBA00029447"/>
    </source>
</evidence>
<dbReference type="InterPro" id="IPR000700">
    <property type="entry name" value="PAS-assoc_C"/>
</dbReference>
<dbReference type="PROSITE" id="PS50113">
    <property type="entry name" value="PAC"/>
    <property type="match status" value="1"/>
</dbReference>
<dbReference type="PANTHER" id="PTHR32089:SF112">
    <property type="entry name" value="LYSOZYME-LIKE PROTEIN-RELATED"/>
    <property type="match status" value="1"/>
</dbReference>
<dbReference type="SUPFAM" id="SSF55785">
    <property type="entry name" value="PYP-like sensor domain (PAS domain)"/>
    <property type="match status" value="1"/>
</dbReference>
<keyword evidence="3 5" id="KW-0807">Transducer</keyword>
<dbReference type="CDD" id="cd00130">
    <property type="entry name" value="PAS"/>
    <property type="match status" value="1"/>
</dbReference>
<proteinExistence type="inferred from homology"/>
<organism evidence="9 10">
    <name type="scientific">Telmatospirillum siberiense</name>
    <dbReference type="NCBI Taxonomy" id="382514"/>
    <lineage>
        <taxon>Bacteria</taxon>
        <taxon>Pseudomonadati</taxon>
        <taxon>Pseudomonadota</taxon>
        <taxon>Alphaproteobacteria</taxon>
        <taxon>Rhodospirillales</taxon>
        <taxon>Rhodospirillaceae</taxon>
        <taxon>Telmatospirillum</taxon>
    </lineage>
</organism>
<evidence type="ECO:0000256" key="2">
    <source>
        <dbReference type="ARBA" id="ARBA00022519"/>
    </source>
</evidence>
<dbReference type="Gene3D" id="3.30.450.20">
    <property type="entry name" value="PAS domain"/>
    <property type="match status" value="1"/>
</dbReference>
<evidence type="ECO:0000259" key="6">
    <source>
        <dbReference type="PROSITE" id="PS50111"/>
    </source>
</evidence>
<keyword evidence="2" id="KW-1003">Cell membrane</keyword>
<dbReference type="PANTHER" id="PTHR32089">
    <property type="entry name" value="METHYL-ACCEPTING CHEMOTAXIS PROTEIN MCPB"/>
    <property type="match status" value="1"/>
</dbReference>
<comment type="caution">
    <text evidence="9">The sequence shown here is derived from an EMBL/GenBank/DDBJ whole genome shotgun (WGS) entry which is preliminary data.</text>
</comment>
<dbReference type="PROSITE" id="PS50192">
    <property type="entry name" value="T_SNARE"/>
    <property type="match status" value="1"/>
</dbReference>
<dbReference type="PROSITE" id="PS50111">
    <property type="entry name" value="CHEMOTAXIS_TRANSDUC_2"/>
    <property type="match status" value="1"/>
</dbReference>
<keyword evidence="2" id="KW-0997">Cell inner membrane</keyword>
<dbReference type="InterPro" id="IPR013655">
    <property type="entry name" value="PAS_fold_3"/>
</dbReference>
<gene>
    <name evidence="9" type="ORF">CWS72_10040</name>
</gene>
<dbReference type="AlphaFoldDB" id="A0A2N3PWF3"/>
<dbReference type="GO" id="GO:0004888">
    <property type="term" value="F:transmembrane signaling receptor activity"/>
    <property type="evidence" value="ECO:0007669"/>
    <property type="project" value="InterPro"/>
</dbReference>
<reference evidence="10" key="1">
    <citation type="submission" date="2017-12" db="EMBL/GenBank/DDBJ databases">
        <title>Draft genome sequence of Telmatospirillum siberiense 26-4b1T, an acidotolerant peatland alphaproteobacterium potentially involved in sulfur cycling.</title>
        <authorList>
            <person name="Hausmann B."/>
            <person name="Pjevac P."/>
            <person name="Schreck K."/>
            <person name="Herbold C.W."/>
            <person name="Daims H."/>
            <person name="Wagner M."/>
            <person name="Pester M."/>
            <person name="Loy A."/>
        </authorList>
    </citation>
    <scope>NUCLEOTIDE SEQUENCE [LARGE SCALE GENOMIC DNA]</scope>
    <source>
        <strain evidence="10">26-4b1</strain>
    </source>
</reference>
<dbReference type="RefSeq" id="WP_101250536.1">
    <property type="nucleotide sequence ID" value="NZ_PIUM01000009.1"/>
</dbReference>
<dbReference type="InterPro" id="IPR004089">
    <property type="entry name" value="MCPsignal_dom"/>
</dbReference>
<name>A0A2N3PWF3_9PROT</name>
<dbReference type="InterPro" id="IPR000727">
    <property type="entry name" value="T_SNARE_dom"/>
</dbReference>
<comment type="subcellular location">
    <subcellularLocation>
        <location evidence="1">Cell inner membrane</location>
        <topology evidence="1">Multi-pass membrane protein</topology>
    </subcellularLocation>
</comment>
<evidence type="ECO:0000256" key="3">
    <source>
        <dbReference type="ARBA" id="ARBA00023224"/>
    </source>
</evidence>
<feature type="domain" description="T-SNARE coiled-coil homology" evidence="8">
    <location>
        <begin position="334"/>
        <end position="396"/>
    </location>
</feature>
<feature type="domain" description="Methyl-accepting transducer" evidence="6">
    <location>
        <begin position="175"/>
        <end position="404"/>
    </location>
</feature>
<dbReference type="GO" id="GO:0006935">
    <property type="term" value="P:chemotaxis"/>
    <property type="evidence" value="ECO:0007669"/>
    <property type="project" value="InterPro"/>
</dbReference>
<dbReference type="Gene3D" id="1.10.287.950">
    <property type="entry name" value="Methyl-accepting chemotaxis protein"/>
    <property type="match status" value="1"/>
</dbReference>
<evidence type="ECO:0000259" key="7">
    <source>
        <dbReference type="PROSITE" id="PS50113"/>
    </source>
</evidence>
<evidence type="ECO:0000313" key="10">
    <source>
        <dbReference type="Proteomes" id="UP000233293"/>
    </source>
</evidence>
<evidence type="ECO:0000259" key="8">
    <source>
        <dbReference type="PROSITE" id="PS50192"/>
    </source>
</evidence>